<evidence type="ECO:0008006" key="4">
    <source>
        <dbReference type="Google" id="ProtNLM"/>
    </source>
</evidence>
<proteinExistence type="predicted"/>
<evidence type="ECO:0000313" key="3">
    <source>
        <dbReference type="Proteomes" id="UP001229421"/>
    </source>
</evidence>
<dbReference type="PANTHER" id="PTHR34427:SF5">
    <property type="entry name" value="DUF4283 DOMAIN-CONTAINING PROTEIN"/>
    <property type="match status" value="1"/>
</dbReference>
<feature type="region of interest" description="Disordered" evidence="1">
    <location>
        <begin position="591"/>
        <end position="611"/>
    </location>
</feature>
<dbReference type="EMBL" id="JAUHHV010000004">
    <property type="protein sequence ID" value="KAK1427350.1"/>
    <property type="molecule type" value="Genomic_DNA"/>
</dbReference>
<accession>A0AAD8NT59</accession>
<protein>
    <recommendedName>
        <fullName evidence="4">DUF4283 domain-containing protein</fullName>
    </recommendedName>
</protein>
<evidence type="ECO:0000313" key="2">
    <source>
        <dbReference type="EMBL" id="KAK1427350.1"/>
    </source>
</evidence>
<comment type="caution">
    <text evidence="2">The sequence shown here is derived from an EMBL/GenBank/DDBJ whole genome shotgun (WGS) entry which is preliminary data.</text>
</comment>
<sequence length="662" mass="74273">MEARVPSKKDKWGYTFGFLSFVEVEDPVEFQKELEAIKVDGRKTWMTISKFGKESAVLNLPPPPKPKGAEIPSEKQGNMPPCRNAWTSGTHLTYREVAKQNGDTSKVCHDIVIQAGGGRPNVHPLKEVSLLGKTKNLAVLDNLNLYLKAKDGWPECEVRYLGGLYVVLSFKNTEEANNFLKLVWTCIFSSLVFWDGSPPAFERVAWLTITGIPPHLFDCDTFNQIGAWCGRVVHASNASSTEGNLSFDRIAVVTSQGERLNKTLRISFNNSKFQVWIKEDEENWVPRFLSPDRKPLWRGGYAGISLFGSNENDLFQVDTGHSAARKSKKKPQVFDSDFEASMAERSAEKDPLELNDAHVEMSNDCLDPMVEYLGRQFDGMGPMSHKSFSNKSHSEVKNIEQVWFDIFGPESTVKEHGLMDGPFYQTNGVCSDGPFQDKSNGPACPVGSLQPEGLEKNLGSGRVDSDPFNLGPLIDEVMNNHKAPIKTNRRGFVEYEGNQRRSRAHKHKGNLENIGYISRFKLSRYFLKHHIRSLKKRGPTRTSISSNDGSAYLPSAFQDFDPTGTSLSQSANNIDNHRGSVVCQDLQVEKARQDEEEKHPTREPSLLNGSVDHLNSEHPNMFNQAEVEETIRINSLVQIDLNGFQRQVGELIIEEGSDKVHQ</sequence>
<reference evidence="2" key="1">
    <citation type="journal article" date="2023" name="bioRxiv">
        <title>Improved chromosome-level genome assembly for marigold (Tagetes erecta).</title>
        <authorList>
            <person name="Jiang F."/>
            <person name="Yuan L."/>
            <person name="Wang S."/>
            <person name="Wang H."/>
            <person name="Xu D."/>
            <person name="Wang A."/>
            <person name="Fan W."/>
        </authorList>
    </citation>
    <scope>NUCLEOTIDE SEQUENCE</scope>
    <source>
        <strain evidence="2">WSJ</strain>
        <tissue evidence="2">Leaf</tissue>
    </source>
</reference>
<keyword evidence="3" id="KW-1185">Reference proteome</keyword>
<dbReference type="Proteomes" id="UP001229421">
    <property type="component" value="Unassembled WGS sequence"/>
</dbReference>
<name>A0AAD8NT59_TARER</name>
<evidence type="ECO:0000256" key="1">
    <source>
        <dbReference type="SAM" id="MobiDB-lite"/>
    </source>
</evidence>
<dbReference type="PANTHER" id="PTHR34427">
    <property type="entry name" value="DUF4283 DOMAIN PROTEIN"/>
    <property type="match status" value="1"/>
</dbReference>
<organism evidence="2 3">
    <name type="scientific">Tagetes erecta</name>
    <name type="common">African marigold</name>
    <dbReference type="NCBI Taxonomy" id="13708"/>
    <lineage>
        <taxon>Eukaryota</taxon>
        <taxon>Viridiplantae</taxon>
        <taxon>Streptophyta</taxon>
        <taxon>Embryophyta</taxon>
        <taxon>Tracheophyta</taxon>
        <taxon>Spermatophyta</taxon>
        <taxon>Magnoliopsida</taxon>
        <taxon>eudicotyledons</taxon>
        <taxon>Gunneridae</taxon>
        <taxon>Pentapetalae</taxon>
        <taxon>asterids</taxon>
        <taxon>campanulids</taxon>
        <taxon>Asterales</taxon>
        <taxon>Asteraceae</taxon>
        <taxon>Asteroideae</taxon>
        <taxon>Heliantheae alliance</taxon>
        <taxon>Tageteae</taxon>
        <taxon>Tagetes</taxon>
    </lineage>
</organism>
<dbReference type="AlphaFoldDB" id="A0AAD8NT59"/>
<feature type="compositionally biased region" description="Basic and acidic residues" evidence="1">
    <location>
        <begin position="591"/>
        <end position="602"/>
    </location>
</feature>
<feature type="region of interest" description="Disordered" evidence="1">
    <location>
        <begin position="57"/>
        <end position="80"/>
    </location>
</feature>
<gene>
    <name evidence="2" type="ORF">QVD17_16033</name>
</gene>